<protein>
    <submittedName>
        <fullName evidence="1">Uncharacterized protein</fullName>
    </submittedName>
</protein>
<comment type="caution">
    <text evidence="1">The sequence shown here is derived from an EMBL/GenBank/DDBJ whole genome shotgun (WGS) entry which is preliminary data.</text>
</comment>
<name>A0AAD2HW20_9AGAR</name>
<keyword evidence="2" id="KW-1185">Reference proteome</keyword>
<feature type="non-terminal residue" evidence="1">
    <location>
        <position position="1"/>
    </location>
</feature>
<evidence type="ECO:0000313" key="2">
    <source>
        <dbReference type="Proteomes" id="UP001295794"/>
    </source>
</evidence>
<accession>A0AAD2HW20</accession>
<dbReference type="Proteomes" id="UP001295794">
    <property type="component" value="Unassembled WGS sequence"/>
</dbReference>
<reference evidence="1" key="1">
    <citation type="submission" date="2023-11" db="EMBL/GenBank/DDBJ databases">
        <authorList>
            <person name="De Vega J J."/>
            <person name="De Vega J J."/>
        </authorList>
    </citation>
    <scope>NUCLEOTIDE SEQUENCE</scope>
</reference>
<evidence type="ECO:0000313" key="1">
    <source>
        <dbReference type="EMBL" id="CAK5283274.1"/>
    </source>
</evidence>
<organism evidence="1 2">
    <name type="scientific">Mycena citricolor</name>
    <dbReference type="NCBI Taxonomy" id="2018698"/>
    <lineage>
        <taxon>Eukaryota</taxon>
        <taxon>Fungi</taxon>
        <taxon>Dikarya</taxon>
        <taxon>Basidiomycota</taxon>
        <taxon>Agaricomycotina</taxon>
        <taxon>Agaricomycetes</taxon>
        <taxon>Agaricomycetidae</taxon>
        <taxon>Agaricales</taxon>
        <taxon>Marasmiineae</taxon>
        <taxon>Mycenaceae</taxon>
        <taxon>Mycena</taxon>
    </lineage>
</organism>
<dbReference type="AlphaFoldDB" id="A0AAD2HW20"/>
<gene>
    <name evidence="1" type="ORF">MYCIT1_LOCUS35697</name>
</gene>
<dbReference type="EMBL" id="CAVNYO010000466">
    <property type="protein sequence ID" value="CAK5283274.1"/>
    <property type="molecule type" value="Genomic_DNA"/>
</dbReference>
<sequence length="134" mass="14893">DHTCPAVSGCKLMFGANVPVWERWNLGRLVEGRERVADSPLRCLGALPSVLRCLQRCFVPARVQVLGLDLFPKGRQPVLHALLVHASKDIRSCEPGLPCVFGSQVGTVQTFQELAWDPLDYMCFLHLVEDVVEP</sequence>
<proteinExistence type="predicted"/>